<evidence type="ECO:0000256" key="1">
    <source>
        <dbReference type="ARBA" id="ARBA00010815"/>
    </source>
</evidence>
<dbReference type="Gene3D" id="3.40.50.150">
    <property type="entry name" value="Vaccinia Virus protein VP39"/>
    <property type="match status" value="1"/>
</dbReference>
<dbReference type="PIRSF" id="PIRSF003085">
    <property type="entry name" value="CMAS"/>
    <property type="match status" value="1"/>
</dbReference>
<evidence type="ECO:0000256" key="5">
    <source>
        <dbReference type="ARBA" id="ARBA00023098"/>
    </source>
</evidence>
<keyword evidence="2" id="KW-0489">Methyltransferase</keyword>
<dbReference type="PANTHER" id="PTHR43667:SF1">
    <property type="entry name" value="CYCLOPROPANE-FATTY-ACYL-PHOSPHOLIPID SYNTHASE"/>
    <property type="match status" value="1"/>
</dbReference>
<dbReference type="EMBL" id="BMOL01000014">
    <property type="protein sequence ID" value="GGL88495.1"/>
    <property type="molecule type" value="Genomic_DNA"/>
</dbReference>
<dbReference type="SUPFAM" id="SSF53335">
    <property type="entry name" value="S-adenosyl-L-methionine-dependent methyltransferases"/>
    <property type="match status" value="1"/>
</dbReference>
<dbReference type="SMART" id="SM00828">
    <property type="entry name" value="PKS_MT"/>
    <property type="match status" value="1"/>
</dbReference>
<evidence type="ECO:0000313" key="8">
    <source>
        <dbReference type="Proteomes" id="UP000639973"/>
    </source>
</evidence>
<keyword evidence="8" id="KW-1185">Reference proteome</keyword>
<dbReference type="PANTHER" id="PTHR43667">
    <property type="entry name" value="CYCLOPROPANE-FATTY-ACYL-PHOSPHOLIPID SYNTHASE"/>
    <property type="match status" value="1"/>
</dbReference>
<organism evidence="7 8">
    <name type="scientific">Deinococcus aerolatus</name>
    <dbReference type="NCBI Taxonomy" id="522487"/>
    <lineage>
        <taxon>Bacteria</taxon>
        <taxon>Thermotogati</taxon>
        <taxon>Deinococcota</taxon>
        <taxon>Deinococci</taxon>
        <taxon>Deinococcales</taxon>
        <taxon>Deinococcaceae</taxon>
        <taxon>Deinococcus</taxon>
    </lineage>
</organism>
<evidence type="ECO:0000256" key="4">
    <source>
        <dbReference type="ARBA" id="ARBA00022691"/>
    </source>
</evidence>
<gene>
    <name evidence="7" type="ORF">GCM10010840_28130</name>
</gene>
<evidence type="ECO:0000259" key="6">
    <source>
        <dbReference type="SMART" id="SM00828"/>
    </source>
</evidence>
<comment type="caution">
    <text evidence="7">The sequence shown here is derived from an EMBL/GenBank/DDBJ whole genome shotgun (WGS) entry which is preliminary data.</text>
</comment>
<sequence>MTASPRRPVRPAPRRSGAPVLLAATGLGAGLLLRNVTRLPPTAAEKKATALQVLDVMLPETRAFDVRLWDGTVLAAPQRSARATLVLNSEYALDRMVRFPLDIHLGEAYLRGDYDIEGEVGSVTSLGDDLHLTPTTLLRLLAWLPALRRTGNGAPEPLAITARLAGPPHSRSRDQQAVQYHYDVSNDFYKLWLDRRMVYSCAYFPTGTETLDTAQAAKLEYLCRKLRLKEGERLLDIGCGWGGLAIYAAQAYGVKVLGVTLSGAQLREGQARVKAAGLEHQVFLQRRDYRDVLADRTPQFDKISSIGMAEHVGSKNLRTYFATAFAALKPGGLMMNHAIASPLQLRKLPQWVEGGNFVGKYVFPDGELQPIAETLQRAGEAGFEVRDVENLREHYALTLRHWAANLEAHSEEARAALGEQRFRLWRLYLNACVPAFERGNLQLFQSLLAKPAAQGRVQVPLTREDLYRDDH</sequence>
<feature type="domain" description="Polyketide synthase-like methyltransferase" evidence="6">
    <location>
        <begin position="192"/>
        <end position="434"/>
    </location>
</feature>
<dbReference type="InterPro" id="IPR029063">
    <property type="entry name" value="SAM-dependent_MTases_sf"/>
</dbReference>
<evidence type="ECO:0000256" key="2">
    <source>
        <dbReference type="ARBA" id="ARBA00022603"/>
    </source>
</evidence>
<accession>A0ABQ2GEK4</accession>
<dbReference type="Proteomes" id="UP000639973">
    <property type="component" value="Unassembled WGS sequence"/>
</dbReference>
<protein>
    <submittedName>
        <fullName evidence="7">Cyclopropane-fatty-acyl-phospholipid synthase</fullName>
    </submittedName>
</protein>
<name>A0ABQ2GEK4_9DEIO</name>
<proteinExistence type="inferred from homology"/>
<dbReference type="InterPro" id="IPR020803">
    <property type="entry name" value="MeTfrase_dom"/>
</dbReference>
<evidence type="ECO:0000313" key="7">
    <source>
        <dbReference type="EMBL" id="GGL88495.1"/>
    </source>
</evidence>
<keyword evidence="4" id="KW-0949">S-adenosyl-L-methionine</keyword>
<dbReference type="CDD" id="cd02440">
    <property type="entry name" value="AdoMet_MTases"/>
    <property type="match status" value="1"/>
</dbReference>
<reference evidence="8" key="1">
    <citation type="journal article" date="2019" name="Int. J. Syst. Evol. Microbiol.">
        <title>The Global Catalogue of Microorganisms (GCM) 10K type strain sequencing project: providing services to taxonomists for standard genome sequencing and annotation.</title>
        <authorList>
            <consortium name="The Broad Institute Genomics Platform"/>
            <consortium name="The Broad Institute Genome Sequencing Center for Infectious Disease"/>
            <person name="Wu L."/>
            <person name="Ma J."/>
        </authorList>
    </citation>
    <scope>NUCLEOTIDE SEQUENCE [LARGE SCALE GENOMIC DNA]</scope>
    <source>
        <strain evidence="8">JCM 15442</strain>
    </source>
</reference>
<dbReference type="InterPro" id="IPR003333">
    <property type="entry name" value="CMAS"/>
</dbReference>
<dbReference type="Pfam" id="PF02353">
    <property type="entry name" value="CMAS"/>
    <property type="match status" value="1"/>
</dbReference>
<keyword evidence="5" id="KW-0443">Lipid metabolism</keyword>
<dbReference type="InterPro" id="IPR050723">
    <property type="entry name" value="CFA/CMAS"/>
</dbReference>
<evidence type="ECO:0000256" key="3">
    <source>
        <dbReference type="ARBA" id="ARBA00022679"/>
    </source>
</evidence>
<keyword evidence="3" id="KW-0808">Transferase</keyword>
<dbReference type="RefSeq" id="WP_188973036.1">
    <property type="nucleotide sequence ID" value="NZ_BMOL01000014.1"/>
</dbReference>
<comment type="similarity">
    <text evidence="1">Belongs to the CFA/CMAS family.</text>
</comment>